<gene>
    <name evidence="1" type="ORF">SAMN05421740_102361</name>
</gene>
<organism evidence="1 2">
    <name type="scientific">Parapedobacter koreensis</name>
    <dbReference type="NCBI Taxonomy" id="332977"/>
    <lineage>
        <taxon>Bacteria</taxon>
        <taxon>Pseudomonadati</taxon>
        <taxon>Bacteroidota</taxon>
        <taxon>Sphingobacteriia</taxon>
        <taxon>Sphingobacteriales</taxon>
        <taxon>Sphingobacteriaceae</taxon>
        <taxon>Parapedobacter</taxon>
    </lineage>
</organism>
<dbReference type="EMBL" id="FNZR01000002">
    <property type="protein sequence ID" value="SEK65829.1"/>
    <property type="molecule type" value="Genomic_DNA"/>
</dbReference>
<dbReference type="AlphaFoldDB" id="A0A1H7ITQ0"/>
<name>A0A1H7ITQ0_9SPHI</name>
<accession>A0A1H7ITQ0</accession>
<keyword evidence="2" id="KW-1185">Reference proteome</keyword>
<evidence type="ECO:0000313" key="2">
    <source>
        <dbReference type="Proteomes" id="UP000198916"/>
    </source>
</evidence>
<protein>
    <submittedName>
        <fullName evidence="1">Uncharacterized protein</fullName>
    </submittedName>
</protein>
<proteinExistence type="predicted"/>
<evidence type="ECO:0000313" key="1">
    <source>
        <dbReference type="EMBL" id="SEK65829.1"/>
    </source>
</evidence>
<sequence length="30" mass="3737">MIFIKMIVINRYKYKNLYAFIDANMYKIMS</sequence>
<reference evidence="2" key="1">
    <citation type="submission" date="2016-10" db="EMBL/GenBank/DDBJ databases">
        <authorList>
            <person name="Varghese N."/>
            <person name="Submissions S."/>
        </authorList>
    </citation>
    <scope>NUCLEOTIDE SEQUENCE [LARGE SCALE GENOMIC DNA]</scope>
    <source>
        <strain evidence="2">Jip14</strain>
    </source>
</reference>
<dbReference type="Proteomes" id="UP000198916">
    <property type="component" value="Unassembled WGS sequence"/>
</dbReference>